<keyword evidence="13" id="KW-0998">Cell outer membrane</keyword>
<keyword evidence="6" id="KW-0812">Transmembrane</keyword>
<dbReference type="InterPro" id="IPR003715">
    <property type="entry name" value="Poly_export_N"/>
</dbReference>
<dbReference type="PANTHER" id="PTHR33619:SF3">
    <property type="entry name" value="POLYSACCHARIDE EXPORT PROTEIN GFCE-RELATED"/>
    <property type="match status" value="1"/>
</dbReference>
<evidence type="ECO:0000313" key="19">
    <source>
        <dbReference type="Proteomes" id="UP001429580"/>
    </source>
</evidence>
<evidence type="ECO:0000256" key="12">
    <source>
        <dbReference type="ARBA" id="ARBA00023139"/>
    </source>
</evidence>
<evidence type="ECO:0000256" key="15">
    <source>
        <dbReference type="SAM" id="SignalP"/>
    </source>
</evidence>
<evidence type="ECO:0000256" key="14">
    <source>
        <dbReference type="ARBA" id="ARBA00023288"/>
    </source>
</evidence>
<evidence type="ECO:0000256" key="8">
    <source>
        <dbReference type="ARBA" id="ARBA00023047"/>
    </source>
</evidence>
<keyword evidence="8" id="KW-0625">Polysaccharide transport</keyword>
<keyword evidence="10" id="KW-0626">Porin</keyword>
<evidence type="ECO:0000256" key="11">
    <source>
        <dbReference type="ARBA" id="ARBA00023136"/>
    </source>
</evidence>
<dbReference type="PANTHER" id="PTHR33619">
    <property type="entry name" value="POLYSACCHARIDE EXPORT PROTEIN GFCE-RELATED"/>
    <property type="match status" value="1"/>
</dbReference>
<name>A0ABX0V3P0_9HYPH</name>
<dbReference type="InterPro" id="IPR049712">
    <property type="entry name" value="Poly_export"/>
</dbReference>
<comment type="subcellular location">
    <subcellularLocation>
        <location evidence="1">Cell outer membrane</location>
        <topology evidence="1">Multi-pass membrane protein</topology>
    </subcellularLocation>
</comment>
<protein>
    <submittedName>
        <fullName evidence="18">Protein involved in polysaccharide export with SLBB domain</fullName>
    </submittedName>
</protein>
<dbReference type="Gene3D" id="3.10.560.10">
    <property type="entry name" value="Outer membrane lipoprotein wza domain like"/>
    <property type="match status" value="1"/>
</dbReference>
<dbReference type="PROSITE" id="PS51257">
    <property type="entry name" value="PROKAR_LIPOPROTEIN"/>
    <property type="match status" value="1"/>
</dbReference>
<evidence type="ECO:0000256" key="2">
    <source>
        <dbReference type="ARBA" id="ARBA00009450"/>
    </source>
</evidence>
<comment type="similarity">
    <text evidence="2">Belongs to the BexD/CtrA/VexA family.</text>
</comment>
<evidence type="ECO:0000256" key="1">
    <source>
        <dbReference type="ARBA" id="ARBA00004571"/>
    </source>
</evidence>
<reference evidence="18 19" key="1">
    <citation type="submission" date="2020-03" db="EMBL/GenBank/DDBJ databases">
        <title>Genomic Encyclopedia of Type Strains, Phase IV (KMG-IV): sequencing the most valuable type-strain genomes for metagenomic binning, comparative biology and taxonomic classification.</title>
        <authorList>
            <person name="Goeker M."/>
        </authorList>
    </citation>
    <scope>NUCLEOTIDE SEQUENCE [LARGE SCALE GENOMIC DNA]</scope>
    <source>
        <strain evidence="18 19">DSM 103870</strain>
    </source>
</reference>
<keyword evidence="7 15" id="KW-0732">Signal</keyword>
<keyword evidence="14" id="KW-0449">Lipoprotein</keyword>
<dbReference type="Pfam" id="PF22461">
    <property type="entry name" value="SLBB_2"/>
    <property type="match status" value="1"/>
</dbReference>
<feature type="domain" description="SLBB" evidence="17">
    <location>
        <begin position="133"/>
        <end position="214"/>
    </location>
</feature>
<feature type="chain" id="PRO_5045539202" evidence="15">
    <location>
        <begin position="24"/>
        <end position="256"/>
    </location>
</feature>
<evidence type="ECO:0000313" key="18">
    <source>
        <dbReference type="EMBL" id="NIJ59838.1"/>
    </source>
</evidence>
<keyword evidence="3" id="KW-0813">Transport</keyword>
<comment type="caution">
    <text evidence="18">The sequence shown here is derived from an EMBL/GenBank/DDBJ whole genome shotgun (WGS) entry which is preliminary data.</text>
</comment>
<organism evidence="18 19">
    <name type="scientific">Pseudochelatococcus lubricantis</name>
    <dbReference type="NCBI Taxonomy" id="1538102"/>
    <lineage>
        <taxon>Bacteria</taxon>
        <taxon>Pseudomonadati</taxon>
        <taxon>Pseudomonadota</taxon>
        <taxon>Alphaproteobacteria</taxon>
        <taxon>Hyphomicrobiales</taxon>
        <taxon>Chelatococcaceae</taxon>
        <taxon>Pseudochelatococcus</taxon>
    </lineage>
</organism>
<dbReference type="EMBL" id="JAASQI010000010">
    <property type="protein sequence ID" value="NIJ59838.1"/>
    <property type="molecule type" value="Genomic_DNA"/>
</dbReference>
<evidence type="ECO:0000256" key="13">
    <source>
        <dbReference type="ARBA" id="ARBA00023237"/>
    </source>
</evidence>
<gene>
    <name evidence="18" type="ORF">FHS82_003699</name>
</gene>
<dbReference type="RefSeq" id="WP_166955605.1">
    <property type="nucleotide sequence ID" value="NZ_JAASQI010000010.1"/>
</dbReference>
<evidence type="ECO:0000256" key="6">
    <source>
        <dbReference type="ARBA" id="ARBA00022692"/>
    </source>
</evidence>
<evidence type="ECO:0000256" key="7">
    <source>
        <dbReference type="ARBA" id="ARBA00022729"/>
    </source>
</evidence>
<dbReference type="InterPro" id="IPR054765">
    <property type="entry name" value="SLBB_dom"/>
</dbReference>
<evidence type="ECO:0000256" key="4">
    <source>
        <dbReference type="ARBA" id="ARBA00022452"/>
    </source>
</evidence>
<keyword evidence="11" id="KW-0472">Membrane</keyword>
<proteinExistence type="inferred from homology"/>
<keyword evidence="5" id="KW-0762">Sugar transport</keyword>
<sequence length="256" mass="27239">MVVTTRSAGVLLLCALLAGCASRSRNEAPLSTGHNIDFTEAKPEGFADWNDSPPVYRVGAGDKLKIKFLVTQELDESVTVTPDGFIGVRVAGGQLKAEGRTVPEIERNVRAAARGVVASQPVTVELEQAVSSRVYVGGAVARPGAYPLTNTQIGSLEAILLAGGYSDEARPGQVAVIRRSPDGKPMLRTIDIREIIQTGGAADVPLRSGDVLYVPKSSIAELNQWMKQFVEGVVPFNRNFTYTLGAYRTTSGGIIP</sequence>
<evidence type="ECO:0000256" key="10">
    <source>
        <dbReference type="ARBA" id="ARBA00023114"/>
    </source>
</evidence>
<keyword evidence="19" id="KW-1185">Reference proteome</keyword>
<feature type="domain" description="Polysaccharide export protein N-terminal" evidence="16">
    <location>
        <begin position="52"/>
        <end position="126"/>
    </location>
</feature>
<evidence type="ECO:0000259" key="17">
    <source>
        <dbReference type="Pfam" id="PF22461"/>
    </source>
</evidence>
<evidence type="ECO:0000256" key="3">
    <source>
        <dbReference type="ARBA" id="ARBA00022448"/>
    </source>
</evidence>
<accession>A0ABX0V3P0</accession>
<evidence type="ECO:0000256" key="9">
    <source>
        <dbReference type="ARBA" id="ARBA00023065"/>
    </source>
</evidence>
<keyword evidence="4" id="KW-1134">Transmembrane beta strand</keyword>
<evidence type="ECO:0000256" key="5">
    <source>
        <dbReference type="ARBA" id="ARBA00022597"/>
    </source>
</evidence>
<feature type="signal peptide" evidence="15">
    <location>
        <begin position="1"/>
        <end position="23"/>
    </location>
</feature>
<evidence type="ECO:0000259" key="16">
    <source>
        <dbReference type="Pfam" id="PF02563"/>
    </source>
</evidence>
<keyword evidence="9" id="KW-0406">Ion transport</keyword>
<dbReference type="Gene3D" id="3.30.1950.10">
    <property type="entry name" value="wza like domain"/>
    <property type="match status" value="1"/>
</dbReference>
<dbReference type="Proteomes" id="UP001429580">
    <property type="component" value="Unassembled WGS sequence"/>
</dbReference>
<keyword evidence="12" id="KW-0564">Palmitate</keyword>
<dbReference type="Pfam" id="PF02563">
    <property type="entry name" value="Poly_export"/>
    <property type="match status" value="1"/>
</dbReference>